<dbReference type="EMBL" id="OD036075">
    <property type="protein sequence ID" value="CAD7420729.1"/>
    <property type="molecule type" value="Genomic_DNA"/>
</dbReference>
<dbReference type="AlphaFoldDB" id="A0A7R9DTN3"/>
<name>A0A7R9DTN3_TIMPO</name>
<evidence type="ECO:0000256" key="1">
    <source>
        <dbReference type="ARBA" id="ARBA00006062"/>
    </source>
</evidence>
<evidence type="ECO:0008006" key="4">
    <source>
        <dbReference type="Google" id="ProtNLM"/>
    </source>
</evidence>
<accession>A0A7R9DTN3</accession>
<feature type="region of interest" description="Disordered" evidence="2">
    <location>
        <begin position="14"/>
        <end position="78"/>
    </location>
</feature>
<comment type="similarity">
    <text evidence="1">Belongs to the CDV3 family.</text>
</comment>
<dbReference type="InterPro" id="IPR026806">
    <property type="entry name" value="CDV3"/>
</dbReference>
<feature type="compositionally biased region" description="Basic and acidic residues" evidence="2">
    <location>
        <begin position="22"/>
        <end position="46"/>
    </location>
</feature>
<reference evidence="3" key="1">
    <citation type="submission" date="2020-11" db="EMBL/GenBank/DDBJ databases">
        <authorList>
            <person name="Tran Van P."/>
        </authorList>
    </citation>
    <scope>NUCLEOTIDE SEQUENCE</scope>
</reference>
<protein>
    <recommendedName>
        <fullName evidence="4">Protein CDV3 homolog</fullName>
    </recommendedName>
</protein>
<dbReference type="PANTHER" id="PTHR16284">
    <property type="entry name" value="PROTEIN CDV3 HOMOLOG"/>
    <property type="match status" value="1"/>
</dbReference>
<evidence type="ECO:0000256" key="2">
    <source>
        <dbReference type="SAM" id="MobiDB-lite"/>
    </source>
</evidence>
<dbReference type="PANTHER" id="PTHR16284:SF13">
    <property type="entry name" value="PROTEIN CDV3 HOMOLOG"/>
    <property type="match status" value="1"/>
</dbReference>
<feature type="region of interest" description="Disordered" evidence="2">
    <location>
        <begin position="126"/>
        <end position="147"/>
    </location>
</feature>
<evidence type="ECO:0000313" key="3">
    <source>
        <dbReference type="EMBL" id="CAD7420729.1"/>
    </source>
</evidence>
<organism evidence="3">
    <name type="scientific">Timema poppense</name>
    <name type="common">Walking stick</name>
    <dbReference type="NCBI Taxonomy" id="170557"/>
    <lineage>
        <taxon>Eukaryota</taxon>
        <taxon>Metazoa</taxon>
        <taxon>Ecdysozoa</taxon>
        <taxon>Arthropoda</taxon>
        <taxon>Hexapoda</taxon>
        <taxon>Insecta</taxon>
        <taxon>Pterygota</taxon>
        <taxon>Neoptera</taxon>
        <taxon>Polyneoptera</taxon>
        <taxon>Phasmatodea</taxon>
        <taxon>Timematodea</taxon>
        <taxon>Timematoidea</taxon>
        <taxon>Timematidae</taxon>
        <taxon>Timema</taxon>
    </lineage>
</organism>
<dbReference type="GO" id="GO:0005737">
    <property type="term" value="C:cytoplasm"/>
    <property type="evidence" value="ECO:0007669"/>
    <property type="project" value="TreeGrafter"/>
</dbReference>
<sequence length="191" mass="21544">MADLDDFFAKKDRKKANRKKFTTTDEIAKKLEETGKKVEKPKKEKPPPISQVPGEGEEEQVHQVEEIHEEDEWREFEEEKKDYTGLKIGHLQINEGENNIGLGDDEEDQMEENEAGEMVMRRKVQSGPWKMVNPQSQAPATEVQEPQDHTTLRALSLADGKLNNCRSNTAATACQGHLAVALGLEGVTDLY</sequence>
<proteinExistence type="inferred from homology"/>
<dbReference type="Pfam" id="PF15359">
    <property type="entry name" value="CDV3"/>
    <property type="match status" value="1"/>
</dbReference>
<feature type="compositionally biased region" description="Acidic residues" evidence="2">
    <location>
        <begin position="67"/>
        <end position="76"/>
    </location>
</feature>
<feature type="compositionally biased region" description="Acidic residues" evidence="2">
    <location>
        <begin position="103"/>
        <end position="115"/>
    </location>
</feature>
<gene>
    <name evidence="3" type="ORF">TPSB3V08_LOCUS14144</name>
</gene>
<feature type="region of interest" description="Disordered" evidence="2">
    <location>
        <begin position="96"/>
        <end position="115"/>
    </location>
</feature>